<dbReference type="PANTHER" id="PTHR10102:SF0">
    <property type="entry name" value="DNA-DIRECTED RNA POLYMERASE, MITOCHONDRIAL"/>
    <property type="match status" value="1"/>
</dbReference>
<reference evidence="12 13" key="1">
    <citation type="journal article" date="2014" name="Mol. Plant">
        <title>Chromosome Scale Genome Assembly and Transcriptome Profiling of Nannochloropsis gaditana in Nitrogen Depletion.</title>
        <authorList>
            <person name="Corteggiani Carpinelli E."/>
            <person name="Telatin A."/>
            <person name="Vitulo N."/>
            <person name="Forcato C."/>
            <person name="D'Angelo M."/>
            <person name="Schiavon R."/>
            <person name="Vezzi A."/>
            <person name="Giacometti G.M."/>
            <person name="Morosinotto T."/>
            <person name="Valle G."/>
        </authorList>
    </citation>
    <scope>NUCLEOTIDE SEQUENCE [LARGE SCALE GENOMIC DNA]</scope>
    <source>
        <strain evidence="12 13">B-31</strain>
    </source>
</reference>
<dbReference type="GO" id="GO:0003899">
    <property type="term" value="F:DNA-directed RNA polymerase activity"/>
    <property type="evidence" value="ECO:0007669"/>
    <property type="project" value="UniProtKB-EC"/>
</dbReference>
<dbReference type="Pfam" id="PF00940">
    <property type="entry name" value="RNA_pol"/>
    <property type="match status" value="1"/>
</dbReference>
<sequence length="1143" mass="127362">MLRAGCAKSYGKGRYHLVGQGLPIISKSRPHGVPLRAMAAARRLWDRTTVSNSVASILPTSSPSFEARSIQAQASVFTSDSAIISDCGNALESSSTETRRANSTDSFKELYHVLKQQQEMDILQRRLRQGDQPMLPPTIESLRDQAAALMRPGWAEEGGARVRGVSGRDTEAGGRSNSNMLIGEANETAFFLDEIEEDMYPPLGPESVQGGGSHEGLQQIKEHLAPHARPSSVNTKREQLRNLEVAFEEGTISEALAEYKEVQDTLFRTGKAAYLPVVKRQIFAWYGPMIEAMTALHAKLREGKWSDLGNGVGTYGPFLILVPPDKLAVITVNETVNLILRHGNQGVPLTMLLLHIADAVRTEVNFLRLSETYGDRVLNILRENGMISLKRVNRKAREALEDGVWRADLKIKVGGMLLSELHRVAKISPECLLDGAKEAHGLEGPEVGPGREKSLEKRMRLQAPRLDQAGGGAEGGADSTDALTSANREVERPPALSIALESTHSIKKRGLVFLDEAVYRSMAGAADVQHYLTPRYRPMVVQPRPWKSFDSGGYLQLKSFIVRSQNSKAQFDALRGARMPEVYHALNFLGRVPWVINGEVLSTIQEAYARGLTVGDLPSQLDELVPPLSGHPSHPPPADPALLGAEEDGVPGRRAEERRLLRDRWQIARRVKKRNAELFSLRCDTEIKLGIAEEFRNHTFYFPYNLDFRGRAYPVPPNLNHLGSDMCRGMLRFAEKRPLGKNGLRWLKIHLANLCGQDKLSFDDRVAFVEEKMENVQDSAARPLNGQGWWQKAEEPWQALAVCKEIVAAVESGDPESFLSGVPVHMDGSCNGLQHYAALGRDEEGAKQVNLIHSAVPRDVYTGVCDRVIKHVHSEATRALGRTATEEERRQQRHARLVDGLINRKVVKQTVMTSVYGVTYVGARKQIQARLKEKFQEREKGRMLTKEEEQEVYEASRYVATITLSKLAELFSAARNIMEWLSTCASLVARQGQPMSWVTPLGLPVIQPYRRDKGLLVKTLIQSVILVDCNDKLPVSSSRQRSAFPPNFVHSLDSTHMLMTANRLQGLGVPFTAVHDSYWCHASNVEVMNATLRECFITLYEQPVLEALRDSLVARFPDVAFPPIPQRGKLRLEEVKDSPYFFD</sequence>
<dbReference type="EC" id="2.7.7.6" evidence="2 9"/>
<evidence type="ECO:0000256" key="7">
    <source>
        <dbReference type="ARBA" id="ARBA00023163"/>
    </source>
</evidence>
<dbReference type="Proteomes" id="UP000019335">
    <property type="component" value="Chromosome 9"/>
</dbReference>
<dbReference type="PROSITE" id="PS00489">
    <property type="entry name" value="RNA_POL_PHAGE_2"/>
    <property type="match status" value="1"/>
</dbReference>
<feature type="region of interest" description="Disordered" evidence="10">
    <location>
        <begin position="624"/>
        <end position="651"/>
    </location>
</feature>
<dbReference type="PROSITE" id="PS00900">
    <property type="entry name" value="RNA_POL_PHAGE_1"/>
    <property type="match status" value="1"/>
</dbReference>
<name>W7U0I8_9STRA</name>
<dbReference type="GO" id="GO:0034245">
    <property type="term" value="C:mitochondrial DNA-directed RNA polymerase complex"/>
    <property type="evidence" value="ECO:0007669"/>
    <property type="project" value="TreeGrafter"/>
</dbReference>
<dbReference type="GO" id="GO:0006390">
    <property type="term" value="P:mitochondrial transcription"/>
    <property type="evidence" value="ECO:0007669"/>
    <property type="project" value="TreeGrafter"/>
</dbReference>
<accession>W7U0I8</accession>
<dbReference type="OrthoDB" id="276422at2759"/>
<dbReference type="SUPFAM" id="SSF56672">
    <property type="entry name" value="DNA/RNA polymerases"/>
    <property type="match status" value="1"/>
</dbReference>
<comment type="caution">
    <text evidence="12">The sequence shown here is derived from an EMBL/GenBank/DDBJ whole genome shotgun (WGS) entry which is preliminary data.</text>
</comment>
<keyword evidence="4 9" id="KW-0808">Transferase</keyword>
<evidence type="ECO:0000256" key="9">
    <source>
        <dbReference type="RuleBase" id="RU003805"/>
    </source>
</evidence>
<dbReference type="Gene3D" id="1.10.287.280">
    <property type="match status" value="1"/>
</dbReference>
<gene>
    <name evidence="12" type="ORF">Naga_100014g66</name>
</gene>
<keyword evidence="3 9" id="KW-0240">DNA-directed RNA polymerase</keyword>
<dbReference type="AlphaFoldDB" id="W7U0I8"/>
<keyword evidence="6" id="KW-0809">Transit peptide</keyword>
<comment type="function">
    <text evidence="9">DNA-dependent RNA polymerase catalyzes the transcription of DNA into RNA using the four ribonucleoside triphosphates as substrates.</text>
</comment>
<dbReference type="Gene3D" id="1.10.150.20">
    <property type="entry name" value="5' to 3' exonuclease, C-terminal subdomain"/>
    <property type="match status" value="1"/>
</dbReference>
<evidence type="ECO:0000256" key="5">
    <source>
        <dbReference type="ARBA" id="ARBA00022695"/>
    </source>
</evidence>
<dbReference type="GO" id="GO:0003677">
    <property type="term" value="F:DNA binding"/>
    <property type="evidence" value="ECO:0007669"/>
    <property type="project" value="InterPro"/>
</dbReference>
<keyword evidence="5 9" id="KW-0548">Nucleotidyltransferase</keyword>
<feature type="domain" description="DNA-directed RNA polymerase N-terminal" evidence="11">
    <location>
        <begin position="242"/>
        <end position="591"/>
    </location>
</feature>
<dbReference type="Gene3D" id="1.10.1320.10">
    <property type="entry name" value="DNA-directed RNA polymerase, N-terminal domain"/>
    <property type="match status" value="1"/>
</dbReference>
<evidence type="ECO:0000256" key="6">
    <source>
        <dbReference type="ARBA" id="ARBA00022946"/>
    </source>
</evidence>
<dbReference type="SMART" id="SM01311">
    <property type="entry name" value="RPOL_N"/>
    <property type="match status" value="1"/>
</dbReference>
<dbReference type="InterPro" id="IPR002092">
    <property type="entry name" value="DNA-dir_Rpol_phage-type"/>
</dbReference>
<keyword evidence="13" id="KW-1185">Reference proteome</keyword>
<dbReference type="FunFam" id="1.10.287.280:FF:000001">
    <property type="entry name" value="DNA-directed RNA polymerase"/>
    <property type="match status" value="1"/>
</dbReference>
<feature type="region of interest" description="Disordered" evidence="10">
    <location>
        <begin position="159"/>
        <end position="180"/>
    </location>
</feature>
<evidence type="ECO:0000256" key="3">
    <source>
        <dbReference type="ARBA" id="ARBA00022478"/>
    </source>
</evidence>
<protein>
    <recommendedName>
        <fullName evidence="2 9">DNA-directed RNA polymerase</fullName>
        <ecNumber evidence="2 9">2.7.7.6</ecNumber>
    </recommendedName>
</protein>
<dbReference type="InterPro" id="IPR037159">
    <property type="entry name" value="RNA_POL_N_sf"/>
</dbReference>
<evidence type="ECO:0000256" key="1">
    <source>
        <dbReference type="ARBA" id="ARBA00009493"/>
    </source>
</evidence>
<dbReference type="EMBL" id="AZIL01000703">
    <property type="protein sequence ID" value="EWM26144.1"/>
    <property type="molecule type" value="Genomic_DNA"/>
</dbReference>
<comment type="catalytic activity">
    <reaction evidence="8 9">
        <text>RNA(n) + a ribonucleoside 5'-triphosphate = RNA(n+1) + diphosphate</text>
        <dbReference type="Rhea" id="RHEA:21248"/>
        <dbReference type="Rhea" id="RHEA-COMP:14527"/>
        <dbReference type="Rhea" id="RHEA-COMP:17342"/>
        <dbReference type="ChEBI" id="CHEBI:33019"/>
        <dbReference type="ChEBI" id="CHEBI:61557"/>
        <dbReference type="ChEBI" id="CHEBI:140395"/>
        <dbReference type="EC" id="2.7.7.6"/>
    </reaction>
</comment>
<keyword evidence="7 9" id="KW-0804">Transcription</keyword>
<evidence type="ECO:0000313" key="12">
    <source>
        <dbReference type="EMBL" id="EWM26144.1"/>
    </source>
</evidence>
<evidence type="ECO:0000256" key="8">
    <source>
        <dbReference type="ARBA" id="ARBA00048552"/>
    </source>
</evidence>
<evidence type="ECO:0000256" key="10">
    <source>
        <dbReference type="SAM" id="MobiDB-lite"/>
    </source>
</evidence>
<dbReference type="InterPro" id="IPR046950">
    <property type="entry name" value="DNA-dir_Rpol_C_phage-type"/>
</dbReference>
<proteinExistence type="inferred from homology"/>
<comment type="similarity">
    <text evidence="1 9">Belongs to the phage and mitochondrial RNA polymerase family.</text>
</comment>
<evidence type="ECO:0000256" key="4">
    <source>
        <dbReference type="ARBA" id="ARBA00022679"/>
    </source>
</evidence>
<feature type="region of interest" description="Disordered" evidence="10">
    <location>
        <begin position="464"/>
        <end position="485"/>
    </location>
</feature>
<evidence type="ECO:0000313" key="13">
    <source>
        <dbReference type="Proteomes" id="UP000019335"/>
    </source>
</evidence>
<evidence type="ECO:0000259" key="11">
    <source>
        <dbReference type="SMART" id="SM01311"/>
    </source>
</evidence>
<organism evidence="12 13">
    <name type="scientific">Nannochloropsis gaditana</name>
    <dbReference type="NCBI Taxonomy" id="72520"/>
    <lineage>
        <taxon>Eukaryota</taxon>
        <taxon>Sar</taxon>
        <taxon>Stramenopiles</taxon>
        <taxon>Ochrophyta</taxon>
        <taxon>Eustigmatophyceae</taxon>
        <taxon>Eustigmatales</taxon>
        <taxon>Monodopsidaceae</taxon>
        <taxon>Nannochloropsis</taxon>
    </lineage>
</organism>
<dbReference type="PANTHER" id="PTHR10102">
    <property type="entry name" value="DNA-DIRECTED RNA POLYMERASE, MITOCHONDRIAL"/>
    <property type="match status" value="1"/>
</dbReference>
<dbReference type="InterPro" id="IPR043502">
    <property type="entry name" value="DNA/RNA_pol_sf"/>
</dbReference>
<dbReference type="InterPro" id="IPR029262">
    <property type="entry name" value="RPOL_N"/>
</dbReference>
<dbReference type="Pfam" id="PF14700">
    <property type="entry name" value="RPOL_N"/>
    <property type="match status" value="2"/>
</dbReference>
<evidence type="ECO:0000256" key="2">
    <source>
        <dbReference type="ARBA" id="ARBA00012418"/>
    </source>
</evidence>